<dbReference type="InterPro" id="IPR036879">
    <property type="entry name" value="TF_MADSbox_sf"/>
</dbReference>
<sequence length="116" mass="12961">MERCAADPSAAPGLDSPGTPSSRRPLTQAQKDKRRLSTKISKRRATLFRKAHDFHKDCGFEAYLLLWNGHRSFVYNSRPVAPPEHAQVMESYPLPIVYNPEAHKDDDGARSGSQGL</sequence>
<dbReference type="Proteomes" id="UP001295740">
    <property type="component" value="Unassembled WGS sequence"/>
</dbReference>
<accession>A0AAI8YI50</accession>
<dbReference type="GO" id="GO:0003677">
    <property type="term" value="F:DNA binding"/>
    <property type="evidence" value="ECO:0007669"/>
    <property type="project" value="UniProtKB-KW"/>
</dbReference>
<dbReference type="SUPFAM" id="SSF55455">
    <property type="entry name" value="SRF-like"/>
    <property type="match status" value="1"/>
</dbReference>
<feature type="region of interest" description="Disordered" evidence="6">
    <location>
        <begin position="1"/>
        <end position="39"/>
    </location>
</feature>
<dbReference type="GO" id="GO:0045944">
    <property type="term" value="P:positive regulation of transcription by RNA polymerase II"/>
    <property type="evidence" value="ECO:0007669"/>
    <property type="project" value="UniProtKB-ARBA"/>
</dbReference>
<keyword evidence="2" id="KW-0805">Transcription regulation</keyword>
<feature type="compositionally biased region" description="Polar residues" evidence="6">
    <location>
        <begin position="18"/>
        <end position="29"/>
    </location>
</feature>
<evidence type="ECO:0000259" key="7">
    <source>
        <dbReference type="Pfam" id="PF00319"/>
    </source>
</evidence>
<name>A0AAI8YI50_9PEZI</name>
<reference evidence="8" key="1">
    <citation type="submission" date="2023-10" db="EMBL/GenBank/DDBJ databases">
        <authorList>
            <person name="Hackl T."/>
        </authorList>
    </citation>
    <scope>NUCLEOTIDE SEQUENCE</scope>
</reference>
<comment type="caution">
    <text evidence="8">The sequence shown here is derived from an EMBL/GenBank/DDBJ whole genome shotgun (WGS) entry which is preliminary data.</text>
</comment>
<evidence type="ECO:0000256" key="3">
    <source>
        <dbReference type="ARBA" id="ARBA00023125"/>
    </source>
</evidence>
<feature type="domain" description="MADS-box" evidence="7">
    <location>
        <begin position="31"/>
        <end position="66"/>
    </location>
</feature>
<keyword evidence="5" id="KW-0539">Nucleus</keyword>
<dbReference type="EMBL" id="CAUWAG010000007">
    <property type="protein sequence ID" value="CAJ2505624.1"/>
    <property type="molecule type" value="Genomic_DNA"/>
</dbReference>
<dbReference type="Pfam" id="PF00319">
    <property type="entry name" value="SRF-TF"/>
    <property type="match status" value="1"/>
</dbReference>
<dbReference type="GO" id="GO:0005634">
    <property type="term" value="C:nucleus"/>
    <property type="evidence" value="ECO:0007669"/>
    <property type="project" value="UniProtKB-SubCell"/>
</dbReference>
<evidence type="ECO:0000256" key="4">
    <source>
        <dbReference type="ARBA" id="ARBA00023163"/>
    </source>
</evidence>
<protein>
    <submittedName>
        <fullName evidence="8">Uu.00g130180.m01.CDS01</fullName>
    </submittedName>
</protein>
<keyword evidence="4" id="KW-0804">Transcription</keyword>
<keyword evidence="3" id="KW-0238">DNA-binding</keyword>
<dbReference type="Gene3D" id="3.40.1810.10">
    <property type="entry name" value="Transcription factor, MADS-box"/>
    <property type="match status" value="1"/>
</dbReference>
<evidence type="ECO:0000256" key="1">
    <source>
        <dbReference type="ARBA" id="ARBA00004123"/>
    </source>
</evidence>
<keyword evidence="9" id="KW-1185">Reference proteome</keyword>
<evidence type="ECO:0000313" key="8">
    <source>
        <dbReference type="EMBL" id="CAJ2505624.1"/>
    </source>
</evidence>
<dbReference type="GO" id="GO:0046983">
    <property type="term" value="F:protein dimerization activity"/>
    <property type="evidence" value="ECO:0007669"/>
    <property type="project" value="InterPro"/>
</dbReference>
<dbReference type="InterPro" id="IPR002100">
    <property type="entry name" value="TF_MADSbox"/>
</dbReference>
<comment type="subcellular location">
    <subcellularLocation>
        <location evidence="1">Nucleus</location>
    </subcellularLocation>
</comment>
<evidence type="ECO:0000256" key="2">
    <source>
        <dbReference type="ARBA" id="ARBA00023015"/>
    </source>
</evidence>
<evidence type="ECO:0000313" key="9">
    <source>
        <dbReference type="Proteomes" id="UP001295740"/>
    </source>
</evidence>
<evidence type="ECO:0000256" key="5">
    <source>
        <dbReference type="ARBA" id="ARBA00023242"/>
    </source>
</evidence>
<organism evidence="8 9">
    <name type="scientific">Anthostomella pinea</name>
    <dbReference type="NCBI Taxonomy" id="933095"/>
    <lineage>
        <taxon>Eukaryota</taxon>
        <taxon>Fungi</taxon>
        <taxon>Dikarya</taxon>
        <taxon>Ascomycota</taxon>
        <taxon>Pezizomycotina</taxon>
        <taxon>Sordariomycetes</taxon>
        <taxon>Xylariomycetidae</taxon>
        <taxon>Xylariales</taxon>
        <taxon>Xylariaceae</taxon>
        <taxon>Anthostomella</taxon>
    </lineage>
</organism>
<dbReference type="AlphaFoldDB" id="A0AAI8YI50"/>
<evidence type="ECO:0000256" key="6">
    <source>
        <dbReference type="SAM" id="MobiDB-lite"/>
    </source>
</evidence>
<proteinExistence type="predicted"/>
<gene>
    <name evidence="8" type="ORF">KHLLAP_LOCUS6092</name>
</gene>